<organism evidence="1 2">
    <name type="scientific">Strongyloides venezuelensis</name>
    <name type="common">Threadworm</name>
    <dbReference type="NCBI Taxonomy" id="75913"/>
    <lineage>
        <taxon>Eukaryota</taxon>
        <taxon>Metazoa</taxon>
        <taxon>Ecdysozoa</taxon>
        <taxon>Nematoda</taxon>
        <taxon>Chromadorea</taxon>
        <taxon>Rhabditida</taxon>
        <taxon>Tylenchina</taxon>
        <taxon>Panagrolaimomorpha</taxon>
        <taxon>Strongyloidoidea</taxon>
        <taxon>Strongyloididae</taxon>
        <taxon>Strongyloides</taxon>
    </lineage>
</organism>
<accession>A0A0K0G4Y0</accession>
<reference evidence="1" key="1">
    <citation type="submission" date="2014-07" db="EMBL/GenBank/DDBJ databases">
        <authorList>
            <person name="Martin A.A"/>
            <person name="De Silva N."/>
        </authorList>
    </citation>
    <scope>NUCLEOTIDE SEQUENCE</scope>
</reference>
<protein>
    <submittedName>
        <fullName evidence="2">CAP domain-containing protein</fullName>
    </submittedName>
</protein>
<keyword evidence="1" id="KW-1185">Reference proteome</keyword>
<name>A0A0K0G4Y0_STRVS</name>
<dbReference type="Proteomes" id="UP000035680">
    <property type="component" value="Unassembled WGS sequence"/>
</dbReference>
<evidence type="ECO:0000313" key="2">
    <source>
        <dbReference type="WBParaSite" id="SVE_1979200.1"/>
    </source>
</evidence>
<sequence>MFNKNFSTPILILISLSVFLTFSTNIIDAYQESAIQPDGEYFMNQMRFYDNFHPNIRYLGSKKRAYWVPEKRERIVMDALGGNDYLF</sequence>
<dbReference type="AlphaFoldDB" id="A0A0K0G4Y0"/>
<dbReference type="WBParaSite" id="SVE_1979200.1">
    <property type="protein sequence ID" value="SVE_1979200.1"/>
    <property type="gene ID" value="SVE_1979200"/>
</dbReference>
<proteinExistence type="predicted"/>
<reference evidence="2" key="2">
    <citation type="submission" date="2015-08" db="UniProtKB">
        <authorList>
            <consortium name="WormBaseParasite"/>
        </authorList>
    </citation>
    <scope>IDENTIFICATION</scope>
</reference>
<evidence type="ECO:0000313" key="1">
    <source>
        <dbReference type="Proteomes" id="UP000035680"/>
    </source>
</evidence>